<dbReference type="RefSeq" id="WP_311663242.1">
    <property type="nucleotide sequence ID" value="NZ_JAVRHT010000018.1"/>
</dbReference>
<evidence type="ECO:0000256" key="4">
    <source>
        <dbReference type="ARBA" id="ARBA00023136"/>
    </source>
</evidence>
<organism evidence="7 8">
    <name type="scientific">Rubrivirga litoralis</name>
    <dbReference type="NCBI Taxonomy" id="3075598"/>
    <lineage>
        <taxon>Bacteria</taxon>
        <taxon>Pseudomonadati</taxon>
        <taxon>Rhodothermota</taxon>
        <taxon>Rhodothermia</taxon>
        <taxon>Rhodothermales</taxon>
        <taxon>Rubricoccaceae</taxon>
        <taxon>Rubrivirga</taxon>
    </lineage>
</organism>
<keyword evidence="5" id="KW-0998">Cell outer membrane</keyword>
<evidence type="ECO:0000256" key="5">
    <source>
        <dbReference type="ARBA" id="ARBA00023237"/>
    </source>
</evidence>
<proteinExistence type="inferred from homology"/>
<dbReference type="Proteomes" id="UP001267426">
    <property type="component" value="Unassembled WGS sequence"/>
</dbReference>
<evidence type="ECO:0000256" key="1">
    <source>
        <dbReference type="ARBA" id="ARBA00004442"/>
    </source>
</evidence>
<protein>
    <submittedName>
        <fullName evidence="7">RagB/SusD family nutrient uptake outer membrane protein</fullName>
    </submittedName>
</protein>
<evidence type="ECO:0000313" key="7">
    <source>
        <dbReference type="EMBL" id="MDT0631858.1"/>
    </source>
</evidence>
<keyword evidence="3" id="KW-0732">Signal</keyword>
<dbReference type="SUPFAM" id="SSF48452">
    <property type="entry name" value="TPR-like"/>
    <property type="match status" value="1"/>
</dbReference>
<dbReference type="InterPro" id="IPR012944">
    <property type="entry name" value="SusD_RagB_dom"/>
</dbReference>
<dbReference type="CDD" id="cd08977">
    <property type="entry name" value="SusD"/>
    <property type="match status" value="1"/>
</dbReference>
<dbReference type="EMBL" id="JAVRHT010000018">
    <property type="protein sequence ID" value="MDT0631858.1"/>
    <property type="molecule type" value="Genomic_DNA"/>
</dbReference>
<dbReference type="Gene3D" id="1.25.40.390">
    <property type="match status" value="1"/>
</dbReference>
<dbReference type="PROSITE" id="PS51257">
    <property type="entry name" value="PROKAR_LIPOPROTEIN"/>
    <property type="match status" value="1"/>
</dbReference>
<sequence length="435" mass="47406">MISPRTAAAALALAVLASGCDLVEVNDRPNPNGPALEDILNNPTEAAIANVAVGVESSARTGLGTYLADVGVIGREYYRISPSDPRLTQDLLGGGSSVLDNNTFYLLTPWISRYRTIRNANTMLVALDANETLPDAETSAARGFAQTWIAYQYLLNLNLTFENGIRFIEPGEDAAGEVVGYDEALDRIAALFDEGAQNLASGSEEFFFETTIGQDVPQTVAGYRQINRALAARVDAYREDWQGVLDALDGSFIDSEAPLTIGAYHVFSTGAGDVQNPFFFALGGGGEGVLAQPGFVDDIEDGDTRISKVEERETARTFDGLTSKFDTDVYETSVSPIPIVRNAELVLLRAEANAQLGDRAAAVQDVNVIRNNASLSDYAGDSLIDEILRQRRYELYAEGHRWIDLRRYDRLGTLPIDREGDDVFRQFPIPETENV</sequence>
<reference evidence="7 8" key="1">
    <citation type="submission" date="2023-09" db="EMBL/GenBank/DDBJ databases">
        <authorList>
            <person name="Rey-Velasco X."/>
        </authorList>
    </citation>
    <scope>NUCLEOTIDE SEQUENCE [LARGE SCALE GENOMIC DNA]</scope>
    <source>
        <strain evidence="7 8">F394</strain>
    </source>
</reference>
<keyword evidence="4" id="KW-0472">Membrane</keyword>
<gene>
    <name evidence="7" type="ORF">RM540_08890</name>
</gene>
<name>A0ABU3BRE8_9BACT</name>
<keyword evidence="8" id="KW-1185">Reference proteome</keyword>
<dbReference type="InterPro" id="IPR011990">
    <property type="entry name" value="TPR-like_helical_dom_sf"/>
</dbReference>
<evidence type="ECO:0000256" key="2">
    <source>
        <dbReference type="ARBA" id="ARBA00006275"/>
    </source>
</evidence>
<feature type="domain" description="RagB/SusD" evidence="6">
    <location>
        <begin position="326"/>
        <end position="409"/>
    </location>
</feature>
<accession>A0ABU3BRE8</accession>
<comment type="similarity">
    <text evidence="2">Belongs to the SusD family.</text>
</comment>
<evidence type="ECO:0000256" key="3">
    <source>
        <dbReference type="ARBA" id="ARBA00022729"/>
    </source>
</evidence>
<comment type="subcellular location">
    <subcellularLocation>
        <location evidence="1">Cell outer membrane</location>
    </subcellularLocation>
</comment>
<evidence type="ECO:0000259" key="6">
    <source>
        <dbReference type="Pfam" id="PF07980"/>
    </source>
</evidence>
<dbReference type="Pfam" id="PF07980">
    <property type="entry name" value="SusD_RagB"/>
    <property type="match status" value="1"/>
</dbReference>
<comment type="caution">
    <text evidence="7">The sequence shown here is derived from an EMBL/GenBank/DDBJ whole genome shotgun (WGS) entry which is preliminary data.</text>
</comment>
<evidence type="ECO:0000313" key="8">
    <source>
        <dbReference type="Proteomes" id="UP001267426"/>
    </source>
</evidence>